<gene>
    <name evidence="2" type="ORF">Egran_05033</name>
</gene>
<accession>A0A232LSU4</accession>
<dbReference type="AlphaFoldDB" id="A0A232LSU4"/>
<keyword evidence="3" id="KW-1185">Reference proteome</keyword>
<dbReference type="EMBL" id="NPHW01005022">
    <property type="protein sequence ID" value="OXV07202.1"/>
    <property type="molecule type" value="Genomic_DNA"/>
</dbReference>
<name>A0A232LSU4_9EURO</name>
<evidence type="ECO:0000256" key="1">
    <source>
        <dbReference type="SAM" id="MobiDB-lite"/>
    </source>
</evidence>
<evidence type="ECO:0000313" key="2">
    <source>
        <dbReference type="EMBL" id="OXV07202.1"/>
    </source>
</evidence>
<feature type="non-terminal residue" evidence="2">
    <location>
        <position position="126"/>
    </location>
</feature>
<dbReference type="Proteomes" id="UP000243515">
    <property type="component" value="Unassembled WGS sequence"/>
</dbReference>
<comment type="caution">
    <text evidence="2">The sequence shown here is derived from an EMBL/GenBank/DDBJ whole genome shotgun (WGS) entry which is preliminary data.</text>
</comment>
<evidence type="ECO:0000313" key="3">
    <source>
        <dbReference type="Proteomes" id="UP000243515"/>
    </source>
</evidence>
<protein>
    <submittedName>
        <fullName evidence="2">Uncharacterized protein</fullName>
    </submittedName>
</protein>
<organism evidence="2 3">
    <name type="scientific">Elaphomyces granulatus</name>
    <dbReference type="NCBI Taxonomy" id="519963"/>
    <lineage>
        <taxon>Eukaryota</taxon>
        <taxon>Fungi</taxon>
        <taxon>Dikarya</taxon>
        <taxon>Ascomycota</taxon>
        <taxon>Pezizomycotina</taxon>
        <taxon>Eurotiomycetes</taxon>
        <taxon>Eurotiomycetidae</taxon>
        <taxon>Eurotiales</taxon>
        <taxon>Elaphomycetaceae</taxon>
        <taxon>Elaphomyces</taxon>
    </lineage>
</organism>
<reference evidence="2 3" key="1">
    <citation type="journal article" date="2015" name="Environ. Microbiol.">
        <title>Metagenome sequence of Elaphomyces granulatus from sporocarp tissue reveals Ascomycota ectomycorrhizal fingerprints of genome expansion and a Proteobacteria-rich microbiome.</title>
        <authorList>
            <person name="Quandt C.A."/>
            <person name="Kohler A."/>
            <person name="Hesse C.N."/>
            <person name="Sharpton T.J."/>
            <person name="Martin F."/>
            <person name="Spatafora J.W."/>
        </authorList>
    </citation>
    <scope>NUCLEOTIDE SEQUENCE [LARGE SCALE GENOMIC DNA]</scope>
    <source>
        <strain evidence="2 3">OSC145934</strain>
    </source>
</reference>
<feature type="region of interest" description="Disordered" evidence="1">
    <location>
        <begin position="48"/>
        <end position="68"/>
    </location>
</feature>
<sequence>MERRDRAIEAHDRKIQILKRNTGENPRIPFRPPRNYQMDQFAAMQKMERAMKGTEHSHPKENSKPEAKILHKIDIACIGAEAFTRHLKNPSSETFVTSLYEIDRAIDEKQAPEITDDAEMQALIDR</sequence>
<proteinExistence type="predicted"/>